<dbReference type="EMBL" id="CM056813">
    <property type="protein sequence ID" value="KAJ8642010.1"/>
    <property type="molecule type" value="Genomic_DNA"/>
</dbReference>
<keyword evidence="2" id="KW-1185">Reference proteome</keyword>
<organism evidence="1 2">
    <name type="scientific">Persea americana</name>
    <name type="common">Avocado</name>
    <dbReference type="NCBI Taxonomy" id="3435"/>
    <lineage>
        <taxon>Eukaryota</taxon>
        <taxon>Viridiplantae</taxon>
        <taxon>Streptophyta</taxon>
        <taxon>Embryophyta</taxon>
        <taxon>Tracheophyta</taxon>
        <taxon>Spermatophyta</taxon>
        <taxon>Magnoliopsida</taxon>
        <taxon>Magnoliidae</taxon>
        <taxon>Laurales</taxon>
        <taxon>Lauraceae</taxon>
        <taxon>Persea</taxon>
    </lineage>
</organism>
<dbReference type="Proteomes" id="UP001234297">
    <property type="component" value="Chromosome 5"/>
</dbReference>
<sequence length="114" mass="12279">MSPYRNEGGGPYMKLKEGAGETKEIGWRVFLLLLAVARGKDEDLCGRERWAGGESSVAKAGCGKRERSASLWEGEMGLEGRAAPSPGTSALAIERGKEKGRGSLKPGNRLWQTE</sequence>
<protein>
    <submittedName>
        <fullName evidence="1">Uncharacterized protein</fullName>
    </submittedName>
</protein>
<proteinExistence type="predicted"/>
<reference evidence="1 2" key="1">
    <citation type="journal article" date="2022" name="Hortic Res">
        <title>A haplotype resolved chromosomal level avocado genome allows analysis of novel avocado genes.</title>
        <authorList>
            <person name="Nath O."/>
            <person name="Fletcher S.J."/>
            <person name="Hayward A."/>
            <person name="Shaw L.M."/>
            <person name="Masouleh A.K."/>
            <person name="Furtado A."/>
            <person name="Henry R.J."/>
            <person name="Mitter N."/>
        </authorList>
    </citation>
    <scope>NUCLEOTIDE SEQUENCE [LARGE SCALE GENOMIC DNA]</scope>
    <source>
        <strain evidence="2">cv. Hass</strain>
    </source>
</reference>
<evidence type="ECO:0000313" key="2">
    <source>
        <dbReference type="Proteomes" id="UP001234297"/>
    </source>
</evidence>
<gene>
    <name evidence="1" type="ORF">MRB53_018704</name>
</gene>
<name>A0ACC2M8N2_PERAE</name>
<comment type="caution">
    <text evidence="1">The sequence shown here is derived from an EMBL/GenBank/DDBJ whole genome shotgun (WGS) entry which is preliminary data.</text>
</comment>
<accession>A0ACC2M8N2</accession>
<evidence type="ECO:0000313" key="1">
    <source>
        <dbReference type="EMBL" id="KAJ8642010.1"/>
    </source>
</evidence>